<dbReference type="CDD" id="cd12952">
    <property type="entry name" value="MMP_ACEL2062"/>
    <property type="match status" value="1"/>
</dbReference>
<evidence type="ECO:0000313" key="1">
    <source>
        <dbReference type="EMBL" id="OGG60384.1"/>
    </source>
</evidence>
<dbReference type="SUPFAM" id="SSF55486">
    <property type="entry name" value="Metalloproteases ('zincins'), catalytic domain"/>
    <property type="match status" value="1"/>
</dbReference>
<evidence type="ECO:0008006" key="3">
    <source>
        <dbReference type="Google" id="ProtNLM"/>
    </source>
</evidence>
<organism evidence="1 2">
    <name type="scientific">Candidatus Kaiserbacteria bacterium RIFCSPHIGHO2_01_FULL_56_24</name>
    <dbReference type="NCBI Taxonomy" id="1798487"/>
    <lineage>
        <taxon>Bacteria</taxon>
        <taxon>Candidatus Kaiseribacteriota</taxon>
    </lineage>
</organism>
<sequence>MNRDEFEKLAVEGFEKLPEWVREKIKNVALLIEDEPSQEVREREGLTEHETLLGYYQGIPLSERGENYGVGITMPDTITLYRIPIEIAAQEDALPVSQVITETIWHEFAHHFGMDEHEVRTREDVRNGDV</sequence>
<dbReference type="EMBL" id="MFLA01000010">
    <property type="protein sequence ID" value="OGG60384.1"/>
    <property type="molecule type" value="Genomic_DNA"/>
</dbReference>
<comment type="caution">
    <text evidence="1">The sequence shown here is derived from an EMBL/GenBank/DDBJ whole genome shotgun (WGS) entry which is preliminary data.</text>
</comment>
<protein>
    <recommendedName>
        <fullName evidence="3">Metallopeptidase family protein</fullName>
    </recommendedName>
</protein>
<dbReference type="InterPro" id="IPR010428">
    <property type="entry name" value="Zincin_1"/>
</dbReference>
<evidence type="ECO:0000313" key="2">
    <source>
        <dbReference type="Proteomes" id="UP000176377"/>
    </source>
</evidence>
<dbReference type="Pfam" id="PF06262">
    <property type="entry name" value="Zincin_1"/>
    <property type="match status" value="1"/>
</dbReference>
<reference evidence="1 2" key="1">
    <citation type="journal article" date="2016" name="Nat. Commun.">
        <title>Thousands of microbial genomes shed light on interconnected biogeochemical processes in an aquifer system.</title>
        <authorList>
            <person name="Anantharaman K."/>
            <person name="Brown C.T."/>
            <person name="Hug L.A."/>
            <person name="Sharon I."/>
            <person name="Castelle C.J."/>
            <person name="Probst A.J."/>
            <person name="Thomas B.C."/>
            <person name="Singh A."/>
            <person name="Wilkins M.J."/>
            <person name="Karaoz U."/>
            <person name="Brodie E.L."/>
            <person name="Williams K.H."/>
            <person name="Hubbard S.S."/>
            <person name="Banfield J.F."/>
        </authorList>
    </citation>
    <scope>NUCLEOTIDE SEQUENCE [LARGE SCALE GENOMIC DNA]</scope>
</reference>
<name>A0A1F6DG24_9BACT</name>
<proteinExistence type="predicted"/>
<gene>
    <name evidence="1" type="ORF">A2765_02965</name>
</gene>
<dbReference type="AlphaFoldDB" id="A0A1F6DG24"/>
<dbReference type="Gene3D" id="3.30.2010.20">
    <property type="match status" value="1"/>
</dbReference>
<dbReference type="InterPro" id="IPR038555">
    <property type="entry name" value="Zincin_1_sf"/>
</dbReference>
<accession>A0A1F6DG24</accession>
<dbReference type="Proteomes" id="UP000176377">
    <property type="component" value="Unassembled WGS sequence"/>
</dbReference>